<dbReference type="AlphaFoldDB" id="A0A9K3D360"/>
<reference evidence="1 2" key="1">
    <citation type="journal article" date="2018" name="PLoS ONE">
        <title>The draft genome of Kipferlia bialata reveals reductive genome evolution in fornicate parasites.</title>
        <authorList>
            <person name="Tanifuji G."/>
            <person name="Takabayashi S."/>
            <person name="Kume K."/>
            <person name="Takagi M."/>
            <person name="Nakayama T."/>
            <person name="Kamikawa R."/>
            <person name="Inagaki Y."/>
            <person name="Hashimoto T."/>
        </authorList>
    </citation>
    <scope>NUCLEOTIDE SEQUENCE [LARGE SCALE GENOMIC DNA]</scope>
    <source>
        <strain evidence="1">NY0173</strain>
    </source>
</reference>
<keyword evidence="2" id="KW-1185">Reference proteome</keyword>
<accession>A0A9K3D360</accession>
<gene>
    <name evidence="1" type="ORF">KIPB_008665</name>
</gene>
<organism evidence="1 2">
    <name type="scientific">Kipferlia bialata</name>
    <dbReference type="NCBI Taxonomy" id="797122"/>
    <lineage>
        <taxon>Eukaryota</taxon>
        <taxon>Metamonada</taxon>
        <taxon>Carpediemonas-like organisms</taxon>
        <taxon>Kipferlia</taxon>
    </lineage>
</organism>
<dbReference type="EMBL" id="BDIP01002741">
    <property type="protein sequence ID" value="GIQ86755.1"/>
    <property type="molecule type" value="Genomic_DNA"/>
</dbReference>
<protein>
    <submittedName>
        <fullName evidence="1">Uncharacterized protein</fullName>
    </submittedName>
</protein>
<evidence type="ECO:0000313" key="2">
    <source>
        <dbReference type="Proteomes" id="UP000265618"/>
    </source>
</evidence>
<comment type="caution">
    <text evidence="1">The sequence shown here is derived from an EMBL/GenBank/DDBJ whole genome shotgun (WGS) entry which is preliminary data.</text>
</comment>
<dbReference type="Proteomes" id="UP000265618">
    <property type="component" value="Unassembled WGS sequence"/>
</dbReference>
<evidence type="ECO:0000313" key="1">
    <source>
        <dbReference type="EMBL" id="GIQ86755.1"/>
    </source>
</evidence>
<proteinExistence type="predicted"/>
<sequence>MSNESNLFWVESLNWAGDEIPNHEYKRLFPASQNLAFLHVGADTHMSLYALRLEGEAETDTRKGGEDAEANRHIVCTEVEVPYLITGHHLIPPVIGVTEGTLVCLAYMPDTTGKRQSWDNGILTLCLLHLDTWQWDVDELGPLYENGLSIYSTLEPSTCECLLGRLVIFGYHQVISYNIGTGNITLMAEPRPLASQDRSTSSHRHVSGSRVHYIEEDTHMWSIRVKDIPSRRGRPSNTAWEYVDTPRETGAVWVTWRRPIEVGRTLVSCSPNLTSLRFCDVLSGDVVNATEDGLVAFDTWVEGRGEEDPILNWDSEGEGESEAYNPGDGKDLFCRMGADCLSILQLTGHDLSSVRVFHLAPGVYLHIVARPIVSVRRPPHSH</sequence>
<name>A0A9K3D360_9EUKA</name>